<feature type="transmembrane region" description="Helical" evidence="1">
    <location>
        <begin position="9"/>
        <end position="27"/>
    </location>
</feature>
<sequence length="60" mass="6734">MFKRVLKGWIPFVSGVLVVTFLMSLWQGEKVDWGFVITFSLAGLIGTFIGTVLRKASKKE</sequence>
<keyword evidence="1" id="KW-1133">Transmembrane helix</keyword>
<dbReference type="KEGG" id="vne:CFK40_16105"/>
<dbReference type="EMBL" id="CP022437">
    <property type="protein sequence ID" value="ASN06431.1"/>
    <property type="molecule type" value="Genomic_DNA"/>
</dbReference>
<evidence type="ECO:0000313" key="3">
    <source>
        <dbReference type="Proteomes" id="UP000204391"/>
    </source>
</evidence>
<accession>A0A221MFM0</accession>
<reference evidence="2 3" key="1">
    <citation type="journal article" date="2003" name="Int. J. Syst. Evol. Microbiol.">
        <title>Virgibacillus carmonensis sp. nov., Virgibacillus necropolis sp. nov. and Virgibacillus picturae sp. nov., three novel species isolated from deteriorated mural paintings, transfer of the species of the genus salibacillus to Virgibacillus, as Virgibacillus marismortui comb. nov. and Virgibacillus salexigens comb. nov., and emended description of the genus Virgibacillus.</title>
        <authorList>
            <person name="Heyrman J."/>
            <person name="Logan N.A."/>
            <person name="Busse H.J."/>
            <person name="Balcaen A."/>
            <person name="Lebbe L."/>
            <person name="Rodriguez-Diaz M."/>
            <person name="Swings J."/>
            <person name="De Vos P."/>
        </authorList>
    </citation>
    <scope>NUCLEOTIDE SEQUENCE [LARGE SCALE GENOMIC DNA]</scope>
    <source>
        <strain evidence="2 3">LMG 19488</strain>
    </source>
</reference>
<dbReference type="Proteomes" id="UP000204391">
    <property type="component" value="Chromosome"/>
</dbReference>
<evidence type="ECO:0000256" key="1">
    <source>
        <dbReference type="SAM" id="Phobius"/>
    </source>
</evidence>
<keyword evidence="3" id="KW-1185">Reference proteome</keyword>
<name>A0A221MFM0_9BACI</name>
<keyword evidence="1" id="KW-0812">Transmembrane</keyword>
<dbReference type="AlphaFoldDB" id="A0A221MFM0"/>
<keyword evidence="1" id="KW-0472">Membrane</keyword>
<proteinExistence type="predicted"/>
<gene>
    <name evidence="2" type="ORF">CFK40_16105</name>
</gene>
<feature type="transmembrane region" description="Helical" evidence="1">
    <location>
        <begin position="33"/>
        <end position="53"/>
    </location>
</feature>
<organism evidence="2 3">
    <name type="scientific">Virgibacillus necropolis</name>
    <dbReference type="NCBI Taxonomy" id="163877"/>
    <lineage>
        <taxon>Bacteria</taxon>
        <taxon>Bacillati</taxon>
        <taxon>Bacillota</taxon>
        <taxon>Bacilli</taxon>
        <taxon>Bacillales</taxon>
        <taxon>Bacillaceae</taxon>
        <taxon>Virgibacillus</taxon>
    </lineage>
</organism>
<protein>
    <submittedName>
        <fullName evidence="2">Uncharacterized protein</fullName>
    </submittedName>
</protein>
<dbReference type="OrthoDB" id="2973375at2"/>
<evidence type="ECO:0000313" key="2">
    <source>
        <dbReference type="EMBL" id="ASN06431.1"/>
    </source>
</evidence>
<dbReference type="RefSeq" id="WP_089533429.1">
    <property type="nucleotide sequence ID" value="NZ_CP022437.1"/>
</dbReference>